<accession>A0A0L0FUR9</accession>
<name>A0A0L0FUR9_9EUKA</name>
<keyword evidence="3" id="KW-1185">Reference proteome</keyword>
<reference evidence="2 3" key="1">
    <citation type="submission" date="2011-02" db="EMBL/GenBank/DDBJ databases">
        <title>The Genome Sequence of Sphaeroforma arctica JP610.</title>
        <authorList>
            <consortium name="The Broad Institute Genome Sequencing Platform"/>
            <person name="Russ C."/>
            <person name="Cuomo C."/>
            <person name="Young S.K."/>
            <person name="Zeng Q."/>
            <person name="Gargeya S."/>
            <person name="Alvarado L."/>
            <person name="Berlin A."/>
            <person name="Chapman S.B."/>
            <person name="Chen Z."/>
            <person name="Freedman E."/>
            <person name="Gellesch M."/>
            <person name="Goldberg J."/>
            <person name="Griggs A."/>
            <person name="Gujja S."/>
            <person name="Heilman E."/>
            <person name="Heiman D."/>
            <person name="Howarth C."/>
            <person name="Mehta T."/>
            <person name="Neiman D."/>
            <person name="Pearson M."/>
            <person name="Roberts A."/>
            <person name="Saif S."/>
            <person name="Shea T."/>
            <person name="Shenoy N."/>
            <person name="Sisk P."/>
            <person name="Stolte C."/>
            <person name="Sykes S."/>
            <person name="White J."/>
            <person name="Yandava C."/>
            <person name="Burger G."/>
            <person name="Gray M.W."/>
            <person name="Holland P.W.H."/>
            <person name="King N."/>
            <person name="Lang F.B.F."/>
            <person name="Roger A.J."/>
            <person name="Ruiz-Trillo I."/>
            <person name="Haas B."/>
            <person name="Nusbaum C."/>
            <person name="Birren B."/>
        </authorList>
    </citation>
    <scope>NUCLEOTIDE SEQUENCE [LARGE SCALE GENOMIC DNA]</scope>
    <source>
        <strain evidence="2 3">JP610</strain>
    </source>
</reference>
<dbReference type="AlphaFoldDB" id="A0A0L0FUR9"/>
<feature type="region of interest" description="Disordered" evidence="1">
    <location>
        <begin position="69"/>
        <end position="91"/>
    </location>
</feature>
<dbReference type="EMBL" id="KQ242264">
    <property type="protein sequence ID" value="KNC79678.1"/>
    <property type="molecule type" value="Genomic_DNA"/>
</dbReference>
<evidence type="ECO:0000313" key="2">
    <source>
        <dbReference type="EMBL" id="KNC79678.1"/>
    </source>
</evidence>
<dbReference type="Proteomes" id="UP000054560">
    <property type="component" value="Unassembled WGS sequence"/>
</dbReference>
<protein>
    <submittedName>
        <fullName evidence="2">Uncharacterized protein</fullName>
    </submittedName>
</protein>
<proteinExistence type="predicted"/>
<dbReference type="RefSeq" id="XP_014153580.1">
    <property type="nucleotide sequence ID" value="XM_014298105.1"/>
</dbReference>
<evidence type="ECO:0000313" key="3">
    <source>
        <dbReference type="Proteomes" id="UP000054560"/>
    </source>
</evidence>
<feature type="compositionally biased region" description="Basic and acidic residues" evidence="1">
    <location>
        <begin position="73"/>
        <end position="85"/>
    </location>
</feature>
<gene>
    <name evidence="2" type="ORF">SARC_07942</name>
</gene>
<dbReference type="GeneID" id="25908446"/>
<evidence type="ECO:0000256" key="1">
    <source>
        <dbReference type="SAM" id="MobiDB-lite"/>
    </source>
</evidence>
<sequence length="111" mass="12422">MATNRVYDGEREFNFEADVCCLLATEDSAHALVRDDAAFQCTQHAKEAQRARANRVRKRAQELAPGSLVKFKSSPDRPKLDDKWKGPATIRSQDGPVTYTISFQGKGVSRH</sequence>
<organism evidence="2 3">
    <name type="scientific">Sphaeroforma arctica JP610</name>
    <dbReference type="NCBI Taxonomy" id="667725"/>
    <lineage>
        <taxon>Eukaryota</taxon>
        <taxon>Ichthyosporea</taxon>
        <taxon>Ichthyophonida</taxon>
        <taxon>Sphaeroforma</taxon>
    </lineage>
</organism>